<evidence type="ECO:0000313" key="14">
    <source>
        <dbReference type="Proteomes" id="UP001501588"/>
    </source>
</evidence>
<dbReference type="InterPro" id="IPR003661">
    <property type="entry name" value="HisK_dim/P_dom"/>
</dbReference>
<dbReference type="InterPro" id="IPR011006">
    <property type="entry name" value="CheY-like_superfamily"/>
</dbReference>
<dbReference type="Proteomes" id="UP001501588">
    <property type="component" value="Unassembled WGS sequence"/>
</dbReference>
<dbReference type="InterPro" id="IPR036097">
    <property type="entry name" value="HisK_dim/P_sf"/>
</dbReference>
<dbReference type="RefSeq" id="WP_343893609.1">
    <property type="nucleotide sequence ID" value="NZ_BAAAFZ010000007.1"/>
</dbReference>
<dbReference type="PROSITE" id="PS50110">
    <property type="entry name" value="RESPONSE_REGULATORY"/>
    <property type="match status" value="1"/>
</dbReference>
<proteinExistence type="predicted"/>
<name>A0ABN1EMM6_9PROT</name>
<dbReference type="SMART" id="SM00387">
    <property type="entry name" value="HATPase_c"/>
    <property type="match status" value="1"/>
</dbReference>
<evidence type="ECO:0000256" key="8">
    <source>
        <dbReference type="SAM" id="MobiDB-lite"/>
    </source>
</evidence>
<comment type="caution">
    <text evidence="13">The sequence shown here is derived from an EMBL/GenBank/DDBJ whole genome shotgun (WGS) entry which is preliminary data.</text>
</comment>
<feature type="compositionally biased region" description="Basic and acidic residues" evidence="8">
    <location>
        <begin position="13"/>
        <end position="30"/>
    </location>
</feature>
<dbReference type="Gene3D" id="6.10.340.10">
    <property type="match status" value="1"/>
</dbReference>
<dbReference type="SMART" id="SM00448">
    <property type="entry name" value="REC"/>
    <property type="match status" value="1"/>
</dbReference>
<keyword evidence="9" id="KW-0472">Membrane</keyword>
<evidence type="ECO:0000256" key="2">
    <source>
        <dbReference type="ARBA" id="ARBA00004370"/>
    </source>
</evidence>
<organism evidence="13 14">
    <name type="scientific">Craurococcus roseus</name>
    <dbReference type="NCBI Taxonomy" id="77585"/>
    <lineage>
        <taxon>Bacteria</taxon>
        <taxon>Pseudomonadati</taxon>
        <taxon>Pseudomonadota</taxon>
        <taxon>Alphaproteobacteria</taxon>
        <taxon>Acetobacterales</taxon>
        <taxon>Acetobacteraceae</taxon>
        <taxon>Craurococcus</taxon>
    </lineage>
</organism>
<dbReference type="Pfam" id="PF00672">
    <property type="entry name" value="HAMP"/>
    <property type="match status" value="1"/>
</dbReference>
<evidence type="ECO:0000259" key="10">
    <source>
        <dbReference type="PROSITE" id="PS50109"/>
    </source>
</evidence>
<feature type="domain" description="Response regulatory" evidence="11">
    <location>
        <begin position="702"/>
        <end position="819"/>
    </location>
</feature>
<dbReference type="InterPro" id="IPR036890">
    <property type="entry name" value="HATPase_C_sf"/>
</dbReference>
<dbReference type="InterPro" id="IPR003660">
    <property type="entry name" value="HAMP_dom"/>
</dbReference>
<feature type="domain" description="HAMP" evidence="12">
    <location>
        <begin position="335"/>
        <end position="388"/>
    </location>
</feature>
<comment type="subcellular location">
    <subcellularLocation>
        <location evidence="2">Membrane</location>
    </subcellularLocation>
</comment>
<dbReference type="SUPFAM" id="SSF52172">
    <property type="entry name" value="CheY-like"/>
    <property type="match status" value="1"/>
</dbReference>
<keyword evidence="14" id="KW-1185">Reference proteome</keyword>
<dbReference type="SMART" id="SM00304">
    <property type="entry name" value="HAMP"/>
    <property type="match status" value="1"/>
</dbReference>
<evidence type="ECO:0000256" key="1">
    <source>
        <dbReference type="ARBA" id="ARBA00000085"/>
    </source>
</evidence>
<gene>
    <name evidence="13" type="ORF">GCM10009416_05490</name>
</gene>
<evidence type="ECO:0000256" key="5">
    <source>
        <dbReference type="ARBA" id="ARBA00022679"/>
    </source>
</evidence>
<dbReference type="PANTHER" id="PTHR43065:SF42">
    <property type="entry name" value="TWO-COMPONENT SENSOR PPRA"/>
    <property type="match status" value="1"/>
</dbReference>
<dbReference type="Gene3D" id="3.40.50.2300">
    <property type="match status" value="1"/>
</dbReference>
<dbReference type="Pfam" id="PF00072">
    <property type="entry name" value="Response_reg"/>
    <property type="match status" value="1"/>
</dbReference>
<dbReference type="PROSITE" id="PS50109">
    <property type="entry name" value="HIS_KIN"/>
    <property type="match status" value="1"/>
</dbReference>
<evidence type="ECO:0000256" key="4">
    <source>
        <dbReference type="ARBA" id="ARBA00022553"/>
    </source>
</evidence>
<dbReference type="SUPFAM" id="SSF47384">
    <property type="entry name" value="Homodimeric domain of signal transducing histidine kinase"/>
    <property type="match status" value="1"/>
</dbReference>
<feature type="domain" description="Histidine kinase" evidence="10">
    <location>
        <begin position="444"/>
        <end position="667"/>
    </location>
</feature>
<feature type="region of interest" description="Disordered" evidence="8">
    <location>
        <begin position="677"/>
        <end position="698"/>
    </location>
</feature>
<feature type="transmembrane region" description="Helical" evidence="9">
    <location>
        <begin position="40"/>
        <end position="61"/>
    </location>
</feature>
<keyword evidence="6" id="KW-0418">Kinase</keyword>
<evidence type="ECO:0000256" key="6">
    <source>
        <dbReference type="ARBA" id="ARBA00022777"/>
    </source>
</evidence>
<dbReference type="InterPro" id="IPR003594">
    <property type="entry name" value="HATPase_dom"/>
</dbReference>
<dbReference type="Pfam" id="PF02518">
    <property type="entry name" value="HATPase_c"/>
    <property type="match status" value="1"/>
</dbReference>
<evidence type="ECO:0000313" key="13">
    <source>
        <dbReference type="EMBL" id="GAA0569872.1"/>
    </source>
</evidence>
<reference evidence="13 14" key="1">
    <citation type="journal article" date="2019" name="Int. J. Syst. Evol. Microbiol.">
        <title>The Global Catalogue of Microorganisms (GCM) 10K type strain sequencing project: providing services to taxonomists for standard genome sequencing and annotation.</title>
        <authorList>
            <consortium name="The Broad Institute Genomics Platform"/>
            <consortium name="The Broad Institute Genome Sequencing Center for Infectious Disease"/>
            <person name="Wu L."/>
            <person name="Ma J."/>
        </authorList>
    </citation>
    <scope>NUCLEOTIDE SEQUENCE [LARGE SCALE GENOMIC DNA]</scope>
    <source>
        <strain evidence="13 14">JCM 9933</strain>
    </source>
</reference>
<dbReference type="PROSITE" id="PS50885">
    <property type="entry name" value="HAMP"/>
    <property type="match status" value="1"/>
</dbReference>
<evidence type="ECO:0000256" key="3">
    <source>
        <dbReference type="ARBA" id="ARBA00012438"/>
    </source>
</evidence>
<dbReference type="InterPro" id="IPR001789">
    <property type="entry name" value="Sig_transdc_resp-reg_receiver"/>
</dbReference>
<evidence type="ECO:0000259" key="12">
    <source>
        <dbReference type="PROSITE" id="PS50885"/>
    </source>
</evidence>
<keyword evidence="9" id="KW-1133">Transmembrane helix</keyword>
<dbReference type="PANTHER" id="PTHR43065">
    <property type="entry name" value="SENSOR HISTIDINE KINASE"/>
    <property type="match status" value="1"/>
</dbReference>
<feature type="region of interest" description="Disordered" evidence="8">
    <location>
        <begin position="1"/>
        <end position="30"/>
    </location>
</feature>
<keyword evidence="9" id="KW-0812">Transmembrane</keyword>
<dbReference type="EC" id="2.7.13.3" evidence="3"/>
<dbReference type="SUPFAM" id="SSF158472">
    <property type="entry name" value="HAMP domain-like"/>
    <property type="match status" value="1"/>
</dbReference>
<protein>
    <recommendedName>
        <fullName evidence="3">histidine kinase</fullName>
        <ecNumber evidence="3">2.7.13.3</ecNumber>
    </recommendedName>
</protein>
<accession>A0ABN1EMM6</accession>
<feature type="modified residue" description="4-aspartylphosphate" evidence="7">
    <location>
        <position position="752"/>
    </location>
</feature>
<dbReference type="Gene3D" id="1.10.287.130">
    <property type="match status" value="1"/>
</dbReference>
<evidence type="ECO:0000256" key="7">
    <source>
        <dbReference type="PROSITE-ProRule" id="PRU00169"/>
    </source>
</evidence>
<dbReference type="SMART" id="SM00388">
    <property type="entry name" value="HisKA"/>
    <property type="match status" value="1"/>
</dbReference>
<keyword evidence="4 7" id="KW-0597">Phosphoprotein</keyword>
<sequence>MHHRVWRPAPEPRLSRERGADAAPPRRREWNGGARVSTRLLLIAATCLLPLVGLQVAVGVAQWSERKAQLDGLAAHQAGLLKGNADGIAEGARILLAAAAIPEFRGSGDECAGRLAKLSGGAPGFAFVALVDPGGRVACASDPAVAAAGGEGDRWVRDALAAPGFTAGRFARPPGHPGGVLPFYLPLGAADATAPGATLVAAMDLNLLEQHLNGLKRAGSPLLANGVLTIADADGVILARDARHAEFVGKGFPPAAMPLVSATEPGTLRLRSIDGTDRLVGYTPPTPANHRLAAVVGFHEPQLMADVERALRRAAALLGAVGLAAFGLTLWVARRSIARPTRALLAVAKRWREGDLSARAPDLGRRSEFGQIAAAYNEMAAALQRREKEARGYTEALEARVAERTRELVEANDRLRVEIAERRNAETALLQAQKVQAMGQLAGGIAHDFNNVLQAVSGGAILIRRRAGDAAAVERLAGMVEDAARRGEAVTRRLLAFSRREELRADALDLGELLGGLREVLAATLGAKIRVEVDAEAGLPPVLADRGQLETVLVNLATNARDAMPDGGTVVFSAAAERAEDAAAAAPDGLGPGGYVRVMVADTGEGMDAATLARATEPFFTTKPLGQGTGLGLAMARGFAEGSGGTLAIASEPGRGTRVSLWLPIVVDGDARRLREAPLEPPVERRPAPPRAATPAPAGRPRVLLVDDEAMVRDVLAAQLRDEGFDVLEAGEGYAALALLDRGEALDAMVSDLAMPGLDGVALTREAKRRRPGLPVILLTGYAADAAALALGSDEGGVSALVRKPITGAELADRVAMLLHAHDRRLQAAG</sequence>
<dbReference type="EMBL" id="BAAAFZ010000007">
    <property type="protein sequence ID" value="GAA0569872.1"/>
    <property type="molecule type" value="Genomic_DNA"/>
</dbReference>
<evidence type="ECO:0000256" key="9">
    <source>
        <dbReference type="SAM" id="Phobius"/>
    </source>
</evidence>
<dbReference type="PRINTS" id="PR00344">
    <property type="entry name" value="BCTRLSENSOR"/>
</dbReference>
<dbReference type="InterPro" id="IPR005467">
    <property type="entry name" value="His_kinase_dom"/>
</dbReference>
<keyword evidence="5" id="KW-0808">Transferase</keyword>
<feature type="compositionally biased region" description="Basic and acidic residues" evidence="8">
    <location>
        <begin position="677"/>
        <end position="687"/>
    </location>
</feature>
<dbReference type="InterPro" id="IPR004358">
    <property type="entry name" value="Sig_transdc_His_kin-like_C"/>
</dbReference>
<dbReference type="SUPFAM" id="SSF55874">
    <property type="entry name" value="ATPase domain of HSP90 chaperone/DNA topoisomerase II/histidine kinase"/>
    <property type="match status" value="1"/>
</dbReference>
<evidence type="ECO:0000259" key="11">
    <source>
        <dbReference type="PROSITE" id="PS50110"/>
    </source>
</evidence>
<dbReference type="Gene3D" id="3.30.565.10">
    <property type="entry name" value="Histidine kinase-like ATPase, C-terminal domain"/>
    <property type="match status" value="1"/>
</dbReference>
<comment type="catalytic activity">
    <reaction evidence="1">
        <text>ATP + protein L-histidine = ADP + protein N-phospho-L-histidine.</text>
        <dbReference type="EC" id="2.7.13.3"/>
    </reaction>
</comment>